<gene>
    <name evidence="1" type="ORF">ORI27_32470</name>
</gene>
<dbReference type="Proteomes" id="UP001300745">
    <property type="component" value="Unassembled WGS sequence"/>
</dbReference>
<keyword evidence="2" id="KW-1185">Reference proteome</keyword>
<accession>A0ABT3SPE2</accession>
<protein>
    <submittedName>
        <fullName evidence="1">Uncharacterized protein</fullName>
    </submittedName>
</protein>
<organism evidence="1 2">
    <name type="scientific">Mycobacterium pinniadriaticum</name>
    <dbReference type="NCBI Taxonomy" id="2994102"/>
    <lineage>
        <taxon>Bacteria</taxon>
        <taxon>Bacillati</taxon>
        <taxon>Actinomycetota</taxon>
        <taxon>Actinomycetes</taxon>
        <taxon>Mycobacteriales</taxon>
        <taxon>Mycobacteriaceae</taxon>
        <taxon>Mycobacterium</taxon>
    </lineage>
</organism>
<evidence type="ECO:0000313" key="1">
    <source>
        <dbReference type="EMBL" id="MCX2941403.1"/>
    </source>
</evidence>
<comment type="caution">
    <text evidence="1">The sequence shown here is derived from an EMBL/GenBank/DDBJ whole genome shotgun (WGS) entry which is preliminary data.</text>
</comment>
<name>A0ABT3SPE2_9MYCO</name>
<evidence type="ECO:0000313" key="2">
    <source>
        <dbReference type="Proteomes" id="UP001300745"/>
    </source>
</evidence>
<dbReference type="EMBL" id="JAPJDO010000079">
    <property type="protein sequence ID" value="MCX2941403.1"/>
    <property type="molecule type" value="Genomic_DNA"/>
</dbReference>
<dbReference type="RefSeq" id="WP_266001349.1">
    <property type="nucleotide sequence ID" value="NZ_JAPJDN010000079.1"/>
</dbReference>
<sequence length="215" mass="22556">MNIDDIEAFYRARDARTVQYGGDNRALETEIVLIGGAVTTTRPGQVAVLAMVNMMARTHRRFTVSVPRAKLVAKSLIAASSLEEAVARTALAINPAAHLVVNGVRIDANAVSTAAVSRISLGVDTASDADAHIGWSGGRGLVSTRRVDVGCEDTDVLGAATAACMGVHALFELSHGRGVHPCALNLAERRSYERDTLSPCGCPTSEAEKGNSTIT</sequence>
<proteinExistence type="predicted"/>
<reference evidence="1 2" key="1">
    <citation type="submission" date="2022-11" db="EMBL/GenBank/DDBJ databases">
        <title>Mycobacterium sp. nov.</title>
        <authorList>
            <person name="Papic B."/>
            <person name="Spicic S."/>
            <person name="Duvnjak S."/>
        </authorList>
    </citation>
    <scope>NUCLEOTIDE SEQUENCE [LARGE SCALE GENOMIC DNA]</scope>
    <source>
        <strain evidence="1 2">CVI_P4</strain>
    </source>
</reference>